<reference evidence="2 3" key="1">
    <citation type="journal article" date="2010" name="Nature">
        <title>Genome sequencing and analysis of the model grass Brachypodium distachyon.</title>
        <authorList>
            <consortium name="International Brachypodium Initiative"/>
        </authorList>
    </citation>
    <scope>NUCLEOTIDE SEQUENCE [LARGE SCALE GENOMIC DNA]</scope>
    <source>
        <strain evidence="2 3">Bd21</strain>
    </source>
</reference>
<feature type="region of interest" description="Disordered" evidence="1">
    <location>
        <begin position="103"/>
        <end position="161"/>
    </location>
</feature>
<sequence>MEISHQLNYFRTSKSISAKFRIWSIRTEFTDLSQKKRPQQIPRKNAFRFTRKTHERSHICLHTVPVRCPHPTFRRPHLPPNPYPAAQILHPFSIFPSSGHPKFSPSVPMVHSDRSAGPAARRTASPRGQGNPAAATAEGPTTRRRGCGTPSRLGARKWASTVTSEREVAKFVLVELAALAAGSSSGARAMSTPRQEVN</sequence>
<accession>A0A2K2DSP2</accession>
<reference evidence="2" key="2">
    <citation type="submission" date="2017-06" db="EMBL/GenBank/DDBJ databases">
        <title>WGS assembly of Brachypodium distachyon.</title>
        <authorList>
            <consortium name="The International Brachypodium Initiative"/>
            <person name="Lucas S."/>
            <person name="Harmon-Smith M."/>
            <person name="Lail K."/>
            <person name="Tice H."/>
            <person name="Grimwood J."/>
            <person name="Bruce D."/>
            <person name="Barry K."/>
            <person name="Shu S."/>
            <person name="Lindquist E."/>
            <person name="Wang M."/>
            <person name="Pitluck S."/>
            <person name="Vogel J.P."/>
            <person name="Garvin D.F."/>
            <person name="Mockler T.C."/>
            <person name="Schmutz J."/>
            <person name="Rokhsar D."/>
            <person name="Bevan M.W."/>
        </authorList>
    </citation>
    <scope>NUCLEOTIDE SEQUENCE</scope>
    <source>
        <strain evidence="2">Bd21</strain>
    </source>
</reference>
<proteinExistence type="predicted"/>
<dbReference type="EnsemblPlants" id="PNT77297">
    <property type="protein sequence ID" value="PNT77297"/>
    <property type="gene ID" value="BRADI_1g60672v3"/>
</dbReference>
<reference evidence="3" key="3">
    <citation type="submission" date="2018-08" db="UniProtKB">
        <authorList>
            <consortium name="EnsemblPlants"/>
        </authorList>
    </citation>
    <scope>IDENTIFICATION</scope>
    <source>
        <strain evidence="3">cv. Bd21</strain>
    </source>
</reference>
<name>A0A2K2DSP2_BRADI</name>
<keyword evidence="4" id="KW-1185">Reference proteome</keyword>
<organism evidence="2">
    <name type="scientific">Brachypodium distachyon</name>
    <name type="common">Purple false brome</name>
    <name type="synonym">Trachynia distachya</name>
    <dbReference type="NCBI Taxonomy" id="15368"/>
    <lineage>
        <taxon>Eukaryota</taxon>
        <taxon>Viridiplantae</taxon>
        <taxon>Streptophyta</taxon>
        <taxon>Embryophyta</taxon>
        <taxon>Tracheophyta</taxon>
        <taxon>Spermatophyta</taxon>
        <taxon>Magnoliopsida</taxon>
        <taxon>Liliopsida</taxon>
        <taxon>Poales</taxon>
        <taxon>Poaceae</taxon>
        <taxon>BOP clade</taxon>
        <taxon>Pooideae</taxon>
        <taxon>Stipodae</taxon>
        <taxon>Brachypodieae</taxon>
        <taxon>Brachypodium</taxon>
    </lineage>
</organism>
<gene>
    <name evidence="2" type="ORF">BRADI_1g60672v3</name>
</gene>
<evidence type="ECO:0000313" key="4">
    <source>
        <dbReference type="Proteomes" id="UP000008810"/>
    </source>
</evidence>
<dbReference type="EMBL" id="CM000880">
    <property type="protein sequence ID" value="PNT77297.1"/>
    <property type="molecule type" value="Genomic_DNA"/>
</dbReference>
<dbReference type="InParanoid" id="A0A2K2DSP2"/>
<evidence type="ECO:0000256" key="1">
    <source>
        <dbReference type="SAM" id="MobiDB-lite"/>
    </source>
</evidence>
<dbReference type="Gramene" id="PNT77297">
    <property type="protein sequence ID" value="PNT77297"/>
    <property type="gene ID" value="BRADI_1g60672v3"/>
</dbReference>
<evidence type="ECO:0000313" key="2">
    <source>
        <dbReference type="EMBL" id="PNT77297.1"/>
    </source>
</evidence>
<dbReference type="Proteomes" id="UP000008810">
    <property type="component" value="Chromosome 1"/>
</dbReference>
<evidence type="ECO:0000313" key="3">
    <source>
        <dbReference type="EnsemblPlants" id="PNT77297"/>
    </source>
</evidence>
<dbReference type="AlphaFoldDB" id="A0A2K2DSP2"/>
<protein>
    <submittedName>
        <fullName evidence="2 3">Uncharacterized protein</fullName>
    </submittedName>
</protein>